<evidence type="ECO:0000313" key="1">
    <source>
        <dbReference type="EMBL" id="SIT86722.1"/>
    </source>
</evidence>
<protein>
    <submittedName>
        <fullName evidence="1">Gluconate 2-dehydrogenase gamma chain</fullName>
    </submittedName>
</protein>
<evidence type="ECO:0000313" key="2">
    <source>
        <dbReference type="Proteomes" id="UP000192455"/>
    </source>
</evidence>
<dbReference type="Pfam" id="PF13618">
    <property type="entry name" value="Gluconate_2-dh3"/>
    <property type="match status" value="1"/>
</dbReference>
<dbReference type="EMBL" id="FTPS01000002">
    <property type="protein sequence ID" value="SIT86722.1"/>
    <property type="molecule type" value="Genomic_DNA"/>
</dbReference>
<dbReference type="Proteomes" id="UP000192455">
    <property type="component" value="Unassembled WGS sequence"/>
</dbReference>
<dbReference type="STRING" id="515897.SAMN05421849_2388"/>
<proteinExistence type="predicted"/>
<dbReference type="PROSITE" id="PS51318">
    <property type="entry name" value="TAT"/>
    <property type="match status" value="1"/>
</dbReference>
<keyword evidence="2" id="KW-1185">Reference proteome</keyword>
<accession>A0A1R3X8I2</accession>
<sequence length="240" mass="25991">MARHPDAPAWGEITRRGLLGAALGGTTLAAAAVPALARDTRNEVPLDQVTPTFFGPQEWALLIAIVDVFIPADGDGPGALEAGVPVFIDRQMAGFWGQSEWWYMEGPHHPDADPNLGFQSPLTLAEIIRGGLSHFDDWCRDQHGAAFAELGAEDRNKALGALMDEKTGLPPELRDFPDFLLTSTKQGYFSDPRHGGNRGMLAWSYIGYPGARANFLSWTNPARDAEPYPLGPVSINGDRA</sequence>
<organism evidence="1 2">
    <name type="scientific">Pontibaca methylaminivorans</name>
    <dbReference type="NCBI Taxonomy" id="515897"/>
    <lineage>
        <taxon>Bacteria</taxon>
        <taxon>Pseudomonadati</taxon>
        <taxon>Pseudomonadota</taxon>
        <taxon>Alphaproteobacteria</taxon>
        <taxon>Rhodobacterales</taxon>
        <taxon>Roseobacteraceae</taxon>
        <taxon>Pontibaca</taxon>
    </lineage>
</organism>
<reference evidence="1 2" key="1">
    <citation type="submission" date="2017-01" db="EMBL/GenBank/DDBJ databases">
        <authorList>
            <person name="Mah S.A."/>
            <person name="Swanson W.J."/>
            <person name="Moy G.W."/>
            <person name="Vacquier V.D."/>
        </authorList>
    </citation>
    <scope>NUCLEOTIDE SEQUENCE [LARGE SCALE GENOMIC DNA]</scope>
    <source>
        <strain evidence="1 2">DSM 21219</strain>
    </source>
</reference>
<dbReference type="AlphaFoldDB" id="A0A1R3X8I2"/>
<dbReference type="InterPro" id="IPR006311">
    <property type="entry name" value="TAT_signal"/>
</dbReference>
<dbReference type="OrthoDB" id="8400810at2"/>
<gene>
    <name evidence="1" type="ORF">SAMN05421849_2388</name>
</gene>
<dbReference type="InterPro" id="IPR027056">
    <property type="entry name" value="Gluconate_2DH_su3"/>
</dbReference>
<name>A0A1R3X8I2_9RHOB</name>